<dbReference type="GO" id="GO:0004497">
    <property type="term" value="F:monooxygenase activity"/>
    <property type="evidence" value="ECO:0007669"/>
    <property type="project" value="UniProtKB-ARBA"/>
</dbReference>
<dbReference type="PROSITE" id="PS51318">
    <property type="entry name" value="TAT"/>
    <property type="match status" value="1"/>
</dbReference>
<keyword evidence="6" id="KW-0411">Iron-sulfur</keyword>
<dbReference type="Proteomes" id="UP000580910">
    <property type="component" value="Unassembled WGS sequence"/>
</dbReference>
<keyword evidence="12" id="KW-1185">Reference proteome</keyword>
<feature type="domain" description="Rieske" evidence="10">
    <location>
        <begin position="46"/>
        <end position="137"/>
    </location>
</feature>
<keyword evidence="5" id="KW-0408">Iron</keyword>
<evidence type="ECO:0000313" key="11">
    <source>
        <dbReference type="EMBL" id="MBA8803565.1"/>
    </source>
</evidence>
<sequence>MTTESGISRRHALAGAATIGVGLPLLAACGGGSDATTGAPASPDAGPLGATADIPVGGGTVFADQKVVVTQPTAGEFKGFSATCTHQGCVVANVTETINCPCHGSKFSIEDGSVQNGPATRALPEVTVTVDGDQISIS</sequence>
<dbReference type="InterPro" id="IPR036922">
    <property type="entry name" value="Rieske_2Fe-2S_sf"/>
</dbReference>
<dbReference type="Gene3D" id="2.102.10.10">
    <property type="entry name" value="Rieske [2Fe-2S] iron-sulphur domain"/>
    <property type="match status" value="1"/>
</dbReference>
<dbReference type="FunFam" id="2.102.10.10:FF:000016">
    <property type="entry name" value="Nitrite reductase/ring-hydroxylating ferredoxin subunit"/>
    <property type="match status" value="1"/>
</dbReference>
<evidence type="ECO:0000256" key="9">
    <source>
        <dbReference type="ARBA" id="ARBA00034078"/>
    </source>
</evidence>
<evidence type="ECO:0000256" key="6">
    <source>
        <dbReference type="ARBA" id="ARBA00023014"/>
    </source>
</evidence>
<evidence type="ECO:0000256" key="7">
    <source>
        <dbReference type="ARBA" id="ARBA00023157"/>
    </source>
</evidence>
<gene>
    <name evidence="11" type="ORF">FB382_001856</name>
</gene>
<protein>
    <recommendedName>
        <fullName evidence="2">Cytochrome bc1 complex Rieske iron-sulfur subunit</fullName>
    </recommendedName>
    <alternativeName>
        <fullName evidence="8">Cytochrome bc1 reductase complex subunit QcrA</fullName>
    </alternativeName>
</protein>
<evidence type="ECO:0000256" key="4">
    <source>
        <dbReference type="ARBA" id="ARBA00022723"/>
    </source>
</evidence>
<dbReference type="PRINTS" id="PR00162">
    <property type="entry name" value="RIESKE"/>
</dbReference>
<dbReference type="InterPro" id="IPR014349">
    <property type="entry name" value="Rieske_Fe-S_prot"/>
</dbReference>
<evidence type="ECO:0000259" key="10">
    <source>
        <dbReference type="PROSITE" id="PS51296"/>
    </source>
</evidence>
<dbReference type="PROSITE" id="PS51296">
    <property type="entry name" value="RIESKE"/>
    <property type="match status" value="1"/>
</dbReference>
<comment type="function">
    <text evidence="1">Iron-sulfur subunit of the cytochrome bc1 complex, an essential component of the respiratory electron transport chain required for ATP synthesis. The bc1 complex catalyzes the oxidation of menaquinol and the reduction of cytochrome c in the respiratory chain. The bc1 complex operates through a Q-cycle mechanism that couples electron transfer to generation of the proton gradient that drives ATP synthesis.</text>
</comment>
<name>A0A7W3P9D1_9ACTN</name>
<dbReference type="GO" id="GO:0051537">
    <property type="term" value="F:2 iron, 2 sulfur cluster binding"/>
    <property type="evidence" value="ECO:0007669"/>
    <property type="project" value="UniProtKB-KW"/>
</dbReference>
<comment type="caution">
    <text evidence="11">The sequence shown here is derived from an EMBL/GenBank/DDBJ whole genome shotgun (WGS) entry which is preliminary data.</text>
</comment>
<dbReference type="CDD" id="cd03467">
    <property type="entry name" value="Rieske"/>
    <property type="match status" value="1"/>
</dbReference>
<accession>A0A7W3P9D1</accession>
<evidence type="ECO:0000256" key="3">
    <source>
        <dbReference type="ARBA" id="ARBA00022714"/>
    </source>
</evidence>
<dbReference type="PANTHER" id="PTHR10134">
    <property type="entry name" value="CYTOCHROME B-C1 COMPLEX SUBUNIT RIESKE, MITOCHONDRIAL"/>
    <property type="match status" value="1"/>
</dbReference>
<evidence type="ECO:0000313" key="12">
    <source>
        <dbReference type="Proteomes" id="UP000580910"/>
    </source>
</evidence>
<evidence type="ECO:0000256" key="5">
    <source>
        <dbReference type="ARBA" id="ARBA00023004"/>
    </source>
</evidence>
<keyword evidence="3" id="KW-0001">2Fe-2S</keyword>
<dbReference type="EMBL" id="JACGXA010000001">
    <property type="protein sequence ID" value="MBA8803565.1"/>
    <property type="molecule type" value="Genomic_DNA"/>
</dbReference>
<dbReference type="InterPro" id="IPR017941">
    <property type="entry name" value="Rieske_2Fe-2S"/>
</dbReference>
<keyword evidence="7" id="KW-1015">Disulfide bond</keyword>
<evidence type="ECO:0000256" key="8">
    <source>
        <dbReference type="ARBA" id="ARBA00029586"/>
    </source>
</evidence>
<dbReference type="SUPFAM" id="SSF50022">
    <property type="entry name" value="ISP domain"/>
    <property type="match status" value="1"/>
</dbReference>
<evidence type="ECO:0000256" key="2">
    <source>
        <dbReference type="ARBA" id="ARBA00015816"/>
    </source>
</evidence>
<proteinExistence type="predicted"/>
<keyword evidence="4" id="KW-0479">Metal-binding</keyword>
<dbReference type="GO" id="GO:0016705">
    <property type="term" value="F:oxidoreductase activity, acting on paired donors, with incorporation or reduction of molecular oxygen"/>
    <property type="evidence" value="ECO:0007669"/>
    <property type="project" value="UniProtKB-ARBA"/>
</dbReference>
<dbReference type="RefSeq" id="WP_343055540.1">
    <property type="nucleotide sequence ID" value="NZ_JACGXA010000001.1"/>
</dbReference>
<dbReference type="GO" id="GO:0016020">
    <property type="term" value="C:membrane"/>
    <property type="evidence" value="ECO:0007669"/>
    <property type="project" value="InterPro"/>
</dbReference>
<dbReference type="InterPro" id="IPR005805">
    <property type="entry name" value="Rieske_Fe-S_prot_C"/>
</dbReference>
<comment type="cofactor">
    <cofactor evidence="9">
        <name>[2Fe-2S] cluster</name>
        <dbReference type="ChEBI" id="CHEBI:190135"/>
    </cofactor>
</comment>
<evidence type="ECO:0000256" key="1">
    <source>
        <dbReference type="ARBA" id="ARBA00002494"/>
    </source>
</evidence>
<dbReference type="Pfam" id="PF00355">
    <property type="entry name" value="Rieske"/>
    <property type="match status" value="1"/>
</dbReference>
<dbReference type="GO" id="GO:0046872">
    <property type="term" value="F:metal ion binding"/>
    <property type="evidence" value="ECO:0007669"/>
    <property type="project" value="UniProtKB-KW"/>
</dbReference>
<dbReference type="AlphaFoldDB" id="A0A7W3P9D1"/>
<organism evidence="11 12">
    <name type="scientific">Nocardioides ginsengisegetis</name>
    <dbReference type="NCBI Taxonomy" id="661491"/>
    <lineage>
        <taxon>Bacteria</taxon>
        <taxon>Bacillati</taxon>
        <taxon>Actinomycetota</taxon>
        <taxon>Actinomycetes</taxon>
        <taxon>Propionibacteriales</taxon>
        <taxon>Nocardioidaceae</taxon>
        <taxon>Nocardioides</taxon>
    </lineage>
</organism>
<dbReference type="InterPro" id="IPR006311">
    <property type="entry name" value="TAT_signal"/>
</dbReference>
<reference evidence="11 12" key="1">
    <citation type="submission" date="2020-07" db="EMBL/GenBank/DDBJ databases">
        <title>Sequencing the genomes of 1000 actinobacteria strains.</title>
        <authorList>
            <person name="Klenk H.-P."/>
        </authorList>
    </citation>
    <scope>NUCLEOTIDE SEQUENCE [LARGE SCALE GENOMIC DNA]</scope>
    <source>
        <strain evidence="11 12">DSM 21349</strain>
    </source>
</reference>